<comment type="caution">
    <text evidence="1">The sequence shown here is derived from an EMBL/GenBank/DDBJ whole genome shotgun (WGS) entry which is preliminary data.</text>
</comment>
<keyword evidence="2" id="KW-1185">Reference proteome</keyword>
<reference evidence="1" key="1">
    <citation type="submission" date="2020-05" db="EMBL/GenBank/DDBJ databases">
        <title>Large-scale comparative analyses of tick genomes elucidate their genetic diversity and vector capacities.</title>
        <authorList>
            <person name="Jia N."/>
            <person name="Wang J."/>
            <person name="Shi W."/>
            <person name="Du L."/>
            <person name="Sun Y."/>
            <person name="Zhan W."/>
            <person name="Jiang J."/>
            <person name="Wang Q."/>
            <person name="Zhang B."/>
            <person name="Ji P."/>
            <person name="Sakyi L.B."/>
            <person name="Cui X."/>
            <person name="Yuan T."/>
            <person name="Jiang B."/>
            <person name="Yang W."/>
            <person name="Lam T.T.-Y."/>
            <person name="Chang Q."/>
            <person name="Ding S."/>
            <person name="Wang X."/>
            <person name="Zhu J."/>
            <person name="Ruan X."/>
            <person name="Zhao L."/>
            <person name="Wei J."/>
            <person name="Que T."/>
            <person name="Du C."/>
            <person name="Cheng J."/>
            <person name="Dai P."/>
            <person name="Han X."/>
            <person name="Huang E."/>
            <person name="Gao Y."/>
            <person name="Liu J."/>
            <person name="Shao H."/>
            <person name="Ye R."/>
            <person name="Li L."/>
            <person name="Wei W."/>
            <person name="Wang X."/>
            <person name="Wang C."/>
            <person name="Yang T."/>
            <person name="Huo Q."/>
            <person name="Li W."/>
            <person name="Guo W."/>
            <person name="Chen H."/>
            <person name="Zhou L."/>
            <person name="Ni X."/>
            <person name="Tian J."/>
            <person name="Zhou Y."/>
            <person name="Sheng Y."/>
            <person name="Liu T."/>
            <person name="Pan Y."/>
            <person name="Xia L."/>
            <person name="Li J."/>
            <person name="Zhao F."/>
            <person name="Cao W."/>
        </authorList>
    </citation>
    <scope>NUCLEOTIDE SEQUENCE</scope>
    <source>
        <strain evidence="1">Hyas-2018</strain>
    </source>
</reference>
<evidence type="ECO:0000313" key="2">
    <source>
        <dbReference type="Proteomes" id="UP000821845"/>
    </source>
</evidence>
<evidence type="ECO:0000313" key="1">
    <source>
        <dbReference type="EMBL" id="KAH6938833.1"/>
    </source>
</evidence>
<organism evidence="1 2">
    <name type="scientific">Hyalomma asiaticum</name>
    <name type="common">Tick</name>
    <dbReference type="NCBI Taxonomy" id="266040"/>
    <lineage>
        <taxon>Eukaryota</taxon>
        <taxon>Metazoa</taxon>
        <taxon>Ecdysozoa</taxon>
        <taxon>Arthropoda</taxon>
        <taxon>Chelicerata</taxon>
        <taxon>Arachnida</taxon>
        <taxon>Acari</taxon>
        <taxon>Parasitiformes</taxon>
        <taxon>Ixodida</taxon>
        <taxon>Ixodoidea</taxon>
        <taxon>Ixodidae</taxon>
        <taxon>Hyalomminae</taxon>
        <taxon>Hyalomma</taxon>
    </lineage>
</organism>
<sequence>MKAIQKENTDVETQNACLMSECTLLKKQAQANELRREYSTSKTCSSNLRKHLEEFDSKKRKAEHRLTPREKRHAGGSSTQTRGSCLATLSQPKALPQSRIDRLIGNFVVAELQCFSVVENEHFRCLINAMQPSATVKNRKSLVNQIDILYREQKASLIATLVKASTVCCTAVCWTASNRSFLGVTVHFIDEQSLKRRSAAPACQRLSGRHTYDVIATALHAVLVGYKILHKICVVIRDNGSNFVKAFSVAYSEKARTVFGKLKTVWKQQSQSVQAGEAIKTALGRQLPVPNATRWNSLFAAGKFINEVMYAVAKALDILPGEQYMYMGVLQPTPHSLLQYQRSLPPLKYCTPLASALHEAVTNRLSEALEDPELALAAAVHSKFKLSWMMEERGAETLHQLEEECRALKEASSDENPATGGGSDEDDLFFQLPQASPSSTEIQQWAILPPLATPESTTRHQHPGVRLHPRDGQKFTFRQWTEQSAIESEGLA</sequence>
<proteinExistence type="predicted"/>
<gene>
    <name evidence="1" type="ORF">HPB50_013318</name>
</gene>
<name>A0ACB7SVC7_HYAAI</name>
<accession>A0ACB7SVC7</accession>
<dbReference type="Proteomes" id="UP000821845">
    <property type="component" value="Chromosome 2"/>
</dbReference>
<protein>
    <submittedName>
        <fullName evidence="1">Uncharacterized protein</fullName>
    </submittedName>
</protein>
<dbReference type="EMBL" id="CM023482">
    <property type="protein sequence ID" value="KAH6938833.1"/>
    <property type="molecule type" value="Genomic_DNA"/>
</dbReference>